<evidence type="ECO:0000256" key="1">
    <source>
        <dbReference type="ARBA" id="ARBA00006484"/>
    </source>
</evidence>
<reference evidence="3 4" key="1">
    <citation type="submission" date="2015-10" db="EMBL/GenBank/DDBJ databases">
        <title>Draft genome sequence of Streptomyces longwoodensis DSM 41677, type strain for the species Streptomyces longwoodensis.</title>
        <authorList>
            <person name="Ruckert C."/>
            <person name="Winkler A."/>
            <person name="Kalinowski J."/>
            <person name="Kampfer P."/>
            <person name="Glaeser S."/>
        </authorList>
    </citation>
    <scope>NUCLEOTIDE SEQUENCE [LARGE SCALE GENOMIC DNA]</scope>
    <source>
        <strain evidence="3 4">DSM 41677</strain>
    </source>
</reference>
<evidence type="ECO:0000313" key="3">
    <source>
        <dbReference type="EMBL" id="KUN38070.1"/>
    </source>
</evidence>
<dbReference type="GO" id="GO:0016491">
    <property type="term" value="F:oxidoreductase activity"/>
    <property type="evidence" value="ECO:0007669"/>
    <property type="project" value="UniProtKB-KW"/>
</dbReference>
<dbReference type="InterPro" id="IPR036291">
    <property type="entry name" value="NAD(P)-bd_dom_sf"/>
</dbReference>
<comment type="similarity">
    <text evidence="1">Belongs to the short-chain dehydrogenases/reductases (SDR) family.</text>
</comment>
<sequence>MALILVTGASTGLGRDTAEALAGEGHDVVVHARNRSRLGDPAQADRWAGVVLGDLSVPAEIEDVARQAAAFGRFDVVVHNAGVLSGPETVTVNTVAPYLLTALLEKPSRLIHLSSGMHRSGSTDLRGLTRGTASYSDTKLWVTALSQACAARWPGTTSHAVDPGWVPTRMGGASAPDDLVAGHRTQVWLATHPDVTPATGGYWYHRQTRAPHPAALDEEFQARLLHALEQHTGVPLG</sequence>
<dbReference type="PANTHER" id="PTHR24320:SF274">
    <property type="entry name" value="CHAIN DEHYDROGENASE, PUTATIVE (AFU_ORTHOLOGUE AFUA_4G00440)-RELATED"/>
    <property type="match status" value="1"/>
</dbReference>
<dbReference type="GeneID" id="91425804"/>
<dbReference type="InterPro" id="IPR002347">
    <property type="entry name" value="SDR_fam"/>
</dbReference>
<evidence type="ECO:0000313" key="4">
    <source>
        <dbReference type="Proteomes" id="UP000053271"/>
    </source>
</evidence>
<gene>
    <name evidence="3" type="ORF">AQJ30_14480</name>
</gene>
<name>A0A101QXT7_9ACTN</name>
<dbReference type="RefSeq" id="WP_067233380.1">
    <property type="nucleotide sequence ID" value="NZ_JBIVKK010000001.1"/>
</dbReference>
<dbReference type="AlphaFoldDB" id="A0A101QXT7"/>
<keyword evidence="4" id="KW-1185">Reference proteome</keyword>
<dbReference type="Gene3D" id="3.40.50.720">
    <property type="entry name" value="NAD(P)-binding Rossmann-like Domain"/>
    <property type="match status" value="1"/>
</dbReference>
<dbReference type="Pfam" id="PF00106">
    <property type="entry name" value="adh_short"/>
    <property type="match status" value="1"/>
</dbReference>
<dbReference type="EMBL" id="LMWS01000017">
    <property type="protein sequence ID" value="KUN38070.1"/>
    <property type="molecule type" value="Genomic_DNA"/>
</dbReference>
<evidence type="ECO:0000256" key="2">
    <source>
        <dbReference type="ARBA" id="ARBA00023002"/>
    </source>
</evidence>
<dbReference type="PANTHER" id="PTHR24320">
    <property type="entry name" value="RETINOL DEHYDROGENASE"/>
    <property type="match status" value="1"/>
</dbReference>
<dbReference type="Proteomes" id="UP000053271">
    <property type="component" value="Unassembled WGS sequence"/>
</dbReference>
<organism evidence="3 4">
    <name type="scientific">Streptomyces longwoodensis</name>
    <dbReference type="NCBI Taxonomy" id="68231"/>
    <lineage>
        <taxon>Bacteria</taxon>
        <taxon>Bacillati</taxon>
        <taxon>Actinomycetota</taxon>
        <taxon>Actinomycetes</taxon>
        <taxon>Kitasatosporales</taxon>
        <taxon>Streptomycetaceae</taxon>
        <taxon>Streptomyces</taxon>
    </lineage>
</organism>
<dbReference type="PRINTS" id="PR00081">
    <property type="entry name" value="GDHRDH"/>
</dbReference>
<dbReference type="SUPFAM" id="SSF51735">
    <property type="entry name" value="NAD(P)-binding Rossmann-fold domains"/>
    <property type="match status" value="1"/>
</dbReference>
<protein>
    <submittedName>
        <fullName evidence="3">Short-chain dehydrogenase</fullName>
    </submittedName>
</protein>
<proteinExistence type="inferred from homology"/>
<accession>A0A101QXT7</accession>
<dbReference type="STRING" id="68231.AQJ30_14480"/>
<keyword evidence="2" id="KW-0560">Oxidoreductase</keyword>
<comment type="caution">
    <text evidence="3">The sequence shown here is derived from an EMBL/GenBank/DDBJ whole genome shotgun (WGS) entry which is preliminary data.</text>
</comment>